<evidence type="ECO:0000313" key="4">
    <source>
        <dbReference type="EMBL" id="SER22020.1"/>
    </source>
</evidence>
<proteinExistence type="inferred from homology"/>
<evidence type="ECO:0000313" key="5">
    <source>
        <dbReference type="Proteomes" id="UP000199051"/>
    </source>
</evidence>
<accession>A0A1H9ME22</accession>
<dbReference type="Proteomes" id="UP000199051">
    <property type="component" value="Unassembled WGS sequence"/>
</dbReference>
<dbReference type="AlphaFoldDB" id="A0A1H9ME22"/>
<evidence type="ECO:0000256" key="1">
    <source>
        <dbReference type="PROSITE-ProRule" id="PRU00285"/>
    </source>
</evidence>
<name>A0A1H9ME22_9PSEU</name>
<protein>
    <submittedName>
        <fullName evidence="4">Molecular chaperone IbpA, HSP20 family</fullName>
    </submittedName>
</protein>
<dbReference type="Gene3D" id="2.60.40.790">
    <property type="match status" value="1"/>
</dbReference>
<dbReference type="InterPro" id="IPR002068">
    <property type="entry name" value="A-crystallin/Hsp20_dom"/>
</dbReference>
<feature type="domain" description="SHSP" evidence="3">
    <location>
        <begin position="22"/>
        <end position="132"/>
    </location>
</feature>
<dbReference type="EMBL" id="FOGI01000002">
    <property type="protein sequence ID" value="SER22020.1"/>
    <property type="molecule type" value="Genomic_DNA"/>
</dbReference>
<organism evidence="4 5">
    <name type="scientific">Actinokineospora terrae</name>
    <dbReference type="NCBI Taxonomy" id="155974"/>
    <lineage>
        <taxon>Bacteria</taxon>
        <taxon>Bacillati</taxon>
        <taxon>Actinomycetota</taxon>
        <taxon>Actinomycetes</taxon>
        <taxon>Pseudonocardiales</taxon>
        <taxon>Pseudonocardiaceae</taxon>
        <taxon>Actinokineospora</taxon>
    </lineage>
</organism>
<gene>
    <name evidence="4" type="ORF">SAMN04487818_102118</name>
</gene>
<dbReference type="CDD" id="cd06464">
    <property type="entry name" value="ACD_sHsps-like"/>
    <property type="match status" value="1"/>
</dbReference>
<reference evidence="5" key="1">
    <citation type="submission" date="2016-10" db="EMBL/GenBank/DDBJ databases">
        <authorList>
            <person name="Varghese N."/>
            <person name="Submissions S."/>
        </authorList>
    </citation>
    <scope>NUCLEOTIDE SEQUENCE [LARGE SCALE GENOMIC DNA]</scope>
    <source>
        <strain evidence="5">DSM 44260</strain>
    </source>
</reference>
<dbReference type="InterPro" id="IPR008978">
    <property type="entry name" value="HSP20-like_chaperone"/>
</dbReference>
<dbReference type="RefSeq" id="WP_092775074.1">
    <property type="nucleotide sequence ID" value="NZ_FOGI01000002.1"/>
</dbReference>
<evidence type="ECO:0000256" key="2">
    <source>
        <dbReference type="RuleBase" id="RU003616"/>
    </source>
</evidence>
<dbReference type="SUPFAM" id="SSF49764">
    <property type="entry name" value="HSP20-like chaperones"/>
    <property type="match status" value="1"/>
</dbReference>
<dbReference type="PROSITE" id="PS01031">
    <property type="entry name" value="SHSP"/>
    <property type="match status" value="1"/>
</dbReference>
<dbReference type="Pfam" id="PF00011">
    <property type="entry name" value="HSP20"/>
    <property type="match status" value="1"/>
</dbReference>
<comment type="similarity">
    <text evidence="1 2">Belongs to the small heat shock protein (HSP20) family.</text>
</comment>
<dbReference type="STRING" id="155974.SAMN04487818_102118"/>
<keyword evidence="5" id="KW-1185">Reference proteome</keyword>
<evidence type="ECO:0000259" key="3">
    <source>
        <dbReference type="PROSITE" id="PS01031"/>
    </source>
</evidence>
<sequence>MTSTLPGSAFVPDLVALFEAFPFLDRHLLAVEDYLADGVYVLRAEVPGVDPGRHIKVSVRAGVLTVAAERVVAGRAGVRSDFHYGLSARSITLPNGADIDAIEATCGDGILVLRIPVRAHVGGDRVTALSCA</sequence>